<dbReference type="InterPro" id="IPR029063">
    <property type="entry name" value="SAM-dependent_MTases_sf"/>
</dbReference>
<dbReference type="EMBL" id="PJEX01000035">
    <property type="protein sequence ID" value="TKW57781.1"/>
    <property type="molecule type" value="Genomic_DNA"/>
</dbReference>
<evidence type="ECO:0000256" key="1">
    <source>
        <dbReference type="SAM" id="MobiDB-lite"/>
    </source>
</evidence>
<dbReference type="SUPFAM" id="SSF53335">
    <property type="entry name" value="S-adenosyl-L-methionine-dependent methyltransferases"/>
    <property type="match status" value="1"/>
</dbReference>
<dbReference type="GO" id="GO:0008168">
    <property type="term" value="F:methyltransferase activity"/>
    <property type="evidence" value="ECO:0007669"/>
    <property type="project" value="UniProtKB-KW"/>
</dbReference>
<sequence>MPCFKGIAVSIHANGAPLPEHGMQKQSRLSRISTYIPVPQPSINPDTNKPEPAKFAISITLLTPGLPIPYSTPKPTESNPYPKPQFVGGLPTAAHGPSKFSGVVNPYIPMTNSENETIAAYIYFDGRSKEEVATLLRPGEETWVNSRWVQIPDSEGGGLAEREFLFREVGLERWLNGLDLQGHDAAEKLERRRQKFEKRRRRQKATTGATSMQVEEDPNGPRDTLRYGADDGSPVEAVFGEDDSDSLSDDDDIPEATGQIKVLMFRVLASGEIKKGEYSPQFDAHDDDDDAASSNQGNGQGGVDADVEHTTSFAKPKTLDPKTISTQTVTGIDGPDKPYASFTFFYRGERQLQKIGIIASSKATQATPGSAKPFREQDTEATRRRKARKKSNGNIGGALNDDSDEDDDESELIGKMRDIDEKDVHNKLAPEDVKSQGELADGVNRIHLKRAHSTEPDRSGNMGAASSAAQSGPFAGSSAATAVGNGQSDARVGHQNAGHDTTVEATIGSPLKKHRPSITAGDIERALGDSKAAKSLHTACKVHLTRPSTKRASESLTDDGDKRAKKRHDGSGAEAEYQSAEKLEDALVLPIVTDECEIAKALIYTNRAPFLLAFVVELIRCTMPLQPLSSRLSLAQAVVSANASTKAVGIGLANTYDNDASWGEGQPKIRIMGRSIAVLKRGDYQLAAEEVVAAPATFDGTSDTVPEGRPSNVFTKESARKFDQSLDGSEWLMGMTALRRKLAKEASGHVLEVAIGTGRNMSYYDWSTILQPESSSASSTELLHTPAAKVVDRSVNAVSAPILSYTGVDISGEMLGVAIDKLAQVVPQLAGVEPQAQQQSLAAQSDRRVFSYLSNKLRLFQSDIHVFIPPPPEQISMSSKYDFVCSTFSLCSVRDPKQVIRDLAQMVKPGTGRIILVEHGRGWWGFVNGLLDRSAASHFKKYGCWWNRDIAHIIESAAESLPGLEVIKLERPYITQLGTTLWVELRVPHAC</sequence>
<feature type="compositionally biased region" description="Polar residues" evidence="1">
    <location>
        <begin position="478"/>
        <end position="488"/>
    </location>
</feature>
<feature type="region of interest" description="Disordered" evidence="1">
    <location>
        <begin position="278"/>
        <end position="333"/>
    </location>
</feature>
<dbReference type="InterPro" id="IPR057678">
    <property type="entry name" value="DUF7918"/>
</dbReference>
<feature type="region of interest" description="Disordered" evidence="1">
    <location>
        <begin position="193"/>
        <end position="253"/>
    </location>
</feature>
<dbReference type="GO" id="GO:0032259">
    <property type="term" value="P:methylation"/>
    <property type="evidence" value="ECO:0007669"/>
    <property type="project" value="UniProtKB-KW"/>
</dbReference>
<keyword evidence="3" id="KW-0808">Transferase</keyword>
<dbReference type="PANTHER" id="PTHR36223:SF5">
    <property type="entry name" value="BETA-LACTAMASE-TYPE TRANSPEPTIDASE FOLD DOMAIN CONTAINING PROTEIN"/>
    <property type="match status" value="1"/>
</dbReference>
<dbReference type="STRING" id="1306861.A0A4U6XPU8"/>
<protein>
    <submittedName>
        <fullName evidence="3">Methyltransferase OMS1, mitochondrial</fullName>
    </submittedName>
</protein>
<keyword evidence="3" id="KW-0489">Methyltransferase</keyword>
<feature type="compositionally biased region" description="Basic and acidic residues" evidence="1">
    <location>
        <begin position="412"/>
        <end position="435"/>
    </location>
</feature>
<name>A0A4U6XPU8_9PEZI</name>
<dbReference type="Gene3D" id="3.40.50.150">
    <property type="entry name" value="Vaccinia Virus protein VP39"/>
    <property type="match status" value="1"/>
</dbReference>
<feature type="compositionally biased region" description="Acidic residues" evidence="1">
    <location>
        <begin position="239"/>
        <end position="253"/>
    </location>
</feature>
<feature type="compositionally biased region" description="Basic and acidic residues" evidence="1">
    <location>
        <begin position="373"/>
        <end position="382"/>
    </location>
</feature>
<feature type="compositionally biased region" description="Acidic residues" evidence="1">
    <location>
        <begin position="401"/>
        <end position="411"/>
    </location>
</feature>
<evidence type="ECO:0000313" key="3">
    <source>
        <dbReference type="EMBL" id="TKW57781.1"/>
    </source>
</evidence>
<dbReference type="Pfam" id="PF13489">
    <property type="entry name" value="Methyltransf_23"/>
    <property type="match status" value="1"/>
</dbReference>
<evidence type="ECO:0000259" key="2">
    <source>
        <dbReference type="Pfam" id="PF25534"/>
    </source>
</evidence>
<proteinExistence type="predicted"/>
<keyword evidence="4" id="KW-1185">Reference proteome</keyword>
<dbReference type="Pfam" id="PF25534">
    <property type="entry name" value="DUF7918"/>
    <property type="match status" value="1"/>
</dbReference>
<dbReference type="Proteomes" id="UP000310108">
    <property type="component" value="Unassembled WGS sequence"/>
</dbReference>
<dbReference type="AlphaFoldDB" id="A0A4U6XPU8"/>
<reference evidence="3 4" key="1">
    <citation type="journal article" date="2019" name="PLoS ONE">
        <title>Comparative genome analysis indicates high evolutionary potential of pathogenicity genes in Colletotrichum tanaceti.</title>
        <authorList>
            <person name="Lelwala R.V."/>
            <person name="Korhonen P.K."/>
            <person name="Young N.D."/>
            <person name="Scott J.B."/>
            <person name="Ades P.A."/>
            <person name="Gasser R.B."/>
            <person name="Taylor P.W.J."/>
        </authorList>
    </citation>
    <scope>NUCLEOTIDE SEQUENCE [LARGE SCALE GENOMIC DNA]</scope>
    <source>
        <strain evidence="3">BRIP57314</strain>
    </source>
</reference>
<feature type="compositionally biased region" description="Basic residues" evidence="1">
    <location>
        <begin position="193"/>
        <end position="204"/>
    </location>
</feature>
<feature type="region of interest" description="Disordered" evidence="1">
    <location>
        <begin position="544"/>
        <end position="577"/>
    </location>
</feature>
<feature type="domain" description="DUF7918" evidence="2">
    <location>
        <begin position="241"/>
        <end position="360"/>
    </location>
</feature>
<organism evidence="3 4">
    <name type="scientific">Colletotrichum tanaceti</name>
    <dbReference type="NCBI Taxonomy" id="1306861"/>
    <lineage>
        <taxon>Eukaryota</taxon>
        <taxon>Fungi</taxon>
        <taxon>Dikarya</taxon>
        <taxon>Ascomycota</taxon>
        <taxon>Pezizomycotina</taxon>
        <taxon>Sordariomycetes</taxon>
        <taxon>Hypocreomycetidae</taxon>
        <taxon>Glomerellales</taxon>
        <taxon>Glomerellaceae</taxon>
        <taxon>Colletotrichum</taxon>
        <taxon>Colletotrichum destructivum species complex</taxon>
    </lineage>
</organism>
<feature type="region of interest" description="Disordered" evidence="1">
    <location>
        <begin position="360"/>
        <end position="518"/>
    </location>
</feature>
<dbReference type="PANTHER" id="PTHR36223">
    <property type="entry name" value="BETA-LACTAMASE-TYPE TRANSPEPTIDASE FOLD DOMAIN CONTAINING PROTEIN"/>
    <property type="match status" value="1"/>
</dbReference>
<feature type="compositionally biased region" description="Basic and acidic residues" evidence="1">
    <location>
        <begin position="219"/>
        <end position="229"/>
    </location>
</feature>
<evidence type="ECO:0000313" key="4">
    <source>
        <dbReference type="Proteomes" id="UP000310108"/>
    </source>
</evidence>
<accession>A0A4U6XPU8</accession>
<comment type="caution">
    <text evidence="3">The sequence shown here is derived from an EMBL/GenBank/DDBJ whole genome shotgun (WGS) entry which is preliminary data.</text>
</comment>
<dbReference type="CDD" id="cd02440">
    <property type="entry name" value="AdoMet_MTases"/>
    <property type="match status" value="1"/>
</dbReference>
<gene>
    <name evidence="3" type="primary">OMS1</name>
    <name evidence="3" type="ORF">CTA1_436</name>
</gene>